<evidence type="ECO:0000313" key="2">
    <source>
        <dbReference type="EMBL" id="GMT11193.1"/>
    </source>
</evidence>
<evidence type="ECO:0008006" key="4">
    <source>
        <dbReference type="Google" id="ProtNLM"/>
    </source>
</evidence>
<dbReference type="Proteomes" id="UP001432322">
    <property type="component" value="Unassembled WGS sequence"/>
</dbReference>
<comment type="caution">
    <text evidence="2">The sequence shown here is derived from an EMBL/GenBank/DDBJ whole genome shotgun (WGS) entry which is preliminary data.</text>
</comment>
<feature type="transmembrane region" description="Helical" evidence="1">
    <location>
        <begin position="79"/>
        <end position="101"/>
    </location>
</feature>
<gene>
    <name evidence="2" type="ORF">PFISCL1PPCAC_2490</name>
</gene>
<reference evidence="2" key="1">
    <citation type="submission" date="2023-10" db="EMBL/GenBank/DDBJ databases">
        <title>Genome assembly of Pristionchus species.</title>
        <authorList>
            <person name="Yoshida K."/>
            <person name="Sommer R.J."/>
        </authorList>
    </citation>
    <scope>NUCLEOTIDE SEQUENCE</scope>
    <source>
        <strain evidence="2">RS5133</strain>
    </source>
</reference>
<dbReference type="EMBL" id="BTSY01000001">
    <property type="protein sequence ID" value="GMT11193.1"/>
    <property type="molecule type" value="Genomic_DNA"/>
</dbReference>
<dbReference type="PANTHER" id="PTHR47520:SF13">
    <property type="entry name" value="PROTEIN CBG10012"/>
    <property type="match status" value="1"/>
</dbReference>
<dbReference type="AlphaFoldDB" id="A0AAV5UWS7"/>
<evidence type="ECO:0000313" key="3">
    <source>
        <dbReference type="Proteomes" id="UP001432322"/>
    </source>
</evidence>
<evidence type="ECO:0000256" key="1">
    <source>
        <dbReference type="SAM" id="Phobius"/>
    </source>
</evidence>
<feature type="non-terminal residue" evidence="2">
    <location>
        <position position="1"/>
    </location>
</feature>
<dbReference type="PANTHER" id="PTHR47520">
    <property type="entry name" value="CX DOMAIN-CONTAINING PROTEIN-RELATED"/>
    <property type="match status" value="1"/>
</dbReference>
<keyword evidence="1" id="KW-0472">Membrane</keyword>
<accession>A0AAV5UWS7</accession>
<feature type="non-terminal residue" evidence="2">
    <location>
        <position position="121"/>
    </location>
</feature>
<proteinExistence type="predicted"/>
<name>A0AAV5UWS7_9BILA</name>
<organism evidence="2 3">
    <name type="scientific">Pristionchus fissidentatus</name>
    <dbReference type="NCBI Taxonomy" id="1538716"/>
    <lineage>
        <taxon>Eukaryota</taxon>
        <taxon>Metazoa</taxon>
        <taxon>Ecdysozoa</taxon>
        <taxon>Nematoda</taxon>
        <taxon>Chromadorea</taxon>
        <taxon>Rhabditida</taxon>
        <taxon>Rhabditina</taxon>
        <taxon>Diplogasteromorpha</taxon>
        <taxon>Diplogasteroidea</taxon>
        <taxon>Neodiplogasteridae</taxon>
        <taxon>Pristionchus</taxon>
    </lineage>
</organism>
<keyword evidence="1" id="KW-0812">Transmembrane</keyword>
<sequence>SDPECFNYTTSNSNKSISFCNVPEMDRCVKSISYIPQFAPIAFLTLNGTSLTQFAWLCPTEEFCCDWSCCKDTQDMAPMIVGVMFASFSLMTMVVYTWICIRFRQLRRQSTRVVYSANPRQ</sequence>
<protein>
    <recommendedName>
        <fullName evidence="4">CX domain-containing protein</fullName>
    </recommendedName>
</protein>
<keyword evidence="3" id="KW-1185">Reference proteome</keyword>
<keyword evidence="1" id="KW-1133">Transmembrane helix</keyword>